<dbReference type="Pfam" id="PF25151">
    <property type="entry name" value="TPR_Trm732_C"/>
    <property type="match status" value="1"/>
</dbReference>
<keyword evidence="2" id="KW-0819">tRNA processing</keyword>
<protein>
    <submittedName>
        <fullName evidence="5">Thyroid adenoma-associated</fullName>
    </submittedName>
</protein>
<dbReference type="GO" id="GO:0030488">
    <property type="term" value="P:tRNA methylation"/>
    <property type="evidence" value="ECO:0007669"/>
    <property type="project" value="TreeGrafter"/>
</dbReference>
<dbReference type="PANTHER" id="PTHR14387">
    <property type="entry name" value="THADA/DEATH RECEPTOR INTERACTING PROTEIN"/>
    <property type="match status" value="1"/>
</dbReference>
<dbReference type="GO" id="GO:0005829">
    <property type="term" value="C:cytosol"/>
    <property type="evidence" value="ECO:0007669"/>
    <property type="project" value="TreeGrafter"/>
</dbReference>
<dbReference type="PANTHER" id="PTHR14387:SF0">
    <property type="entry name" value="DUF2428 DOMAIN-CONTAINING PROTEIN"/>
    <property type="match status" value="1"/>
</dbReference>
<dbReference type="InterPro" id="IPR051954">
    <property type="entry name" value="tRNA_methyltransferase_THADA"/>
</dbReference>
<accession>A0A0K8W3X0</accession>
<evidence type="ECO:0000256" key="2">
    <source>
        <dbReference type="ARBA" id="ARBA00022694"/>
    </source>
</evidence>
<proteinExistence type="inferred from homology"/>
<dbReference type="InterPro" id="IPR016024">
    <property type="entry name" value="ARM-type_fold"/>
</dbReference>
<sequence length="1165" mass="133056">MAVAIPDINKLPKCVKDITKSDEYIKYLPSISTKAKTKDEAECLLQHIVAVIEFEIFSKSQTDELNVANQVVLNTAYRAYFQLIQQHKLPNIHLNALPKPKLLYDEEVGFQLLYAMLLTDQHAQTFDPETILMDCTKALSDAINDDCASLLYIIKVLNILLCKFPKCNVNIPLQQIYYCLQTNQNGMREESLNLFSNCCRQIDYAFENFQVILEFWPWSNRFKFYLISCILKTHNLIEYLRSAHHSVSEFFAGVRLSLSHKSLLAASQYLVKALSAQNSDELLQLSTDILTRGSVKEIKNFYAQWNGRIEQKDRLFEFLQSQPEIVNFLENTIDGSIEQDYFRSTLIFSMFSRQIFEASKLHFFKISTELITNCFQLELETQMLIFKFIVDNLASFAIEDCLEFTAAFIKEHKCIENAQYRNEILGKMPAIVNYVSKTFSKLHYAGGITTLETSIHTFFKHMHLLIDDDIGSNIYQPKIFSLRLLEILLKSLYADNLEKNAKNCCLTQNKKLGKFLVEQKVFECGSVSAALFKLLDDPLGFDDALELIMRLLQQINFSEVGESVRLCKEFSRRCGVDECVLSTLYARVTLNCCKSTGDEEAISILLQFAITSLKEELEDFQQDPLLVCKTRNHLFGFINIVGEVVQGNICLKTETQNEILDLLEKVLNLVLDLLNVCKADPLQAASNAASFQDMEESLEILVQKSAYKVEDHGEFRKLLLMSFWLTLKATCDLATEIGMRYVATTEHDFTDCQILKRCLDINVTVLTRCRHKGAIEAAGVSIGKLTKSITSHCTTSSAVYHLLYNCLELLFDNTKQVSVTRRGAGYSIMMLHIVKNEQHRTRPLLKSVMDRTIALLKNYCATDASHVEKFDRLEALLLHYVGVLVRDTELREATSHYYNEILLVTLKRIEHPEWTEFNAALQLFGALIPKIVGQTMAKDFDAAAGNENNDITYDEIIRKLPTACDYILNYFASKQDLNTDTRTTVLFLGFLSKVKHLPKQIEANECSFLQRIRELMWHLLAHRCESVRKLAALCFVRAHDFRLELPQALISISNILGNVSNENLFLGFIATLAEGILRMQHESLHINDGAYKDFMQRLRSSLADLKLKNKYEPYSISKLLDIFLLVGFDAQVSIVQELLHAPTADEAAIGYDVWQQCAGKFMCKS</sequence>
<dbReference type="AlphaFoldDB" id="A0A0K8W3X0"/>
<dbReference type="InterPro" id="IPR019442">
    <property type="entry name" value="THADA/TRM732_DUF2428"/>
</dbReference>
<evidence type="ECO:0000259" key="4">
    <source>
        <dbReference type="Pfam" id="PF25151"/>
    </source>
</evidence>
<dbReference type="SUPFAM" id="SSF48371">
    <property type="entry name" value="ARM repeat"/>
    <property type="match status" value="1"/>
</dbReference>
<feature type="domain" description="tRNA (32-2'-O)-methyltransferase regulator THADA-like C-terminal TPR repeats region" evidence="4">
    <location>
        <begin position="918"/>
        <end position="1037"/>
    </location>
</feature>
<comment type="similarity">
    <text evidence="1">Belongs to the THADA family.</text>
</comment>
<dbReference type="EMBL" id="GDHF01006406">
    <property type="protein sequence ID" value="JAI45908.1"/>
    <property type="molecule type" value="Transcribed_RNA"/>
</dbReference>
<dbReference type="Pfam" id="PF10350">
    <property type="entry name" value="DUF2428"/>
    <property type="match status" value="1"/>
</dbReference>
<gene>
    <name evidence="5" type="primary">THADA_4</name>
    <name evidence="5" type="ORF">c0_g1_i1</name>
</gene>
<name>A0A0K8W3X0_BACLA</name>
<reference evidence="5" key="1">
    <citation type="submission" date="2015-06" db="EMBL/GenBank/DDBJ databases">
        <authorList>
            <person name="Hoefler B.C."/>
            <person name="Straight P.D."/>
        </authorList>
    </citation>
    <scope>NUCLEOTIDE SEQUENCE</scope>
</reference>
<dbReference type="InterPro" id="IPR056842">
    <property type="entry name" value="THADA-like_TPR_C"/>
</dbReference>
<feature type="domain" description="DUF2428" evidence="3">
    <location>
        <begin position="655"/>
        <end position="915"/>
    </location>
</feature>
<evidence type="ECO:0000256" key="1">
    <source>
        <dbReference type="ARBA" id="ARBA00010409"/>
    </source>
</evidence>
<organism evidence="5">
    <name type="scientific">Bactrocera latifrons</name>
    <name type="common">Malaysian fruit fly</name>
    <name type="synonym">Chaetodacus latifrons</name>
    <dbReference type="NCBI Taxonomy" id="174628"/>
    <lineage>
        <taxon>Eukaryota</taxon>
        <taxon>Metazoa</taxon>
        <taxon>Ecdysozoa</taxon>
        <taxon>Arthropoda</taxon>
        <taxon>Hexapoda</taxon>
        <taxon>Insecta</taxon>
        <taxon>Pterygota</taxon>
        <taxon>Neoptera</taxon>
        <taxon>Endopterygota</taxon>
        <taxon>Diptera</taxon>
        <taxon>Brachycera</taxon>
        <taxon>Muscomorpha</taxon>
        <taxon>Tephritoidea</taxon>
        <taxon>Tephritidae</taxon>
        <taxon>Bactrocera</taxon>
        <taxon>Bactrocera</taxon>
    </lineage>
</organism>
<dbReference type="OrthoDB" id="6614653at2759"/>
<evidence type="ECO:0000259" key="3">
    <source>
        <dbReference type="Pfam" id="PF10350"/>
    </source>
</evidence>
<evidence type="ECO:0000313" key="5">
    <source>
        <dbReference type="EMBL" id="JAI45908.1"/>
    </source>
</evidence>